<dbReference type="Proteomes" id="UP001146120">
    <property type="component" value="Unassembled WGS sequence"/>
</dbReference>
<dbReference type="InterPro" id="IPR008409">
    <property type="entry name" value="SPF27"/>
</dbReference>
<dbReference type="AlphaFoldDB" id="A0AAV2ZCY6"/>
<dbReference type="EMBL" id="DAKRPA010000024">
    <property type="protein sequence ID" value="DBA03048.1"/>
    <property type="molecule type" value="Genomic_DNA"/>
</dbReference>
<evidence type="ECO:0000256" key="1">
    <source>
        <dbReference type="ARBA" id="ARBA00004123"/>
    </source>
</evidence>
<protein>
    <recommendedName>
        <fullName evidence="9">Pre-mRNA-splicing factor SPF27</fullName>
    </recommendedName>
</protein>
<evidence type="ECO:0000256" key="4">
    <source>
        <dbReference type="ARBA" id="ARBA00022728"/>
    </source>
</evidence>
<accession>A0AAV2ZCY6</accession>
<keyword evidence="5" id="KW-0508">mRNA splicing</keyword>
<evidence type="ECO:0000256" key="3">
    <source>
        <dbReference type="ARBA" id="ARBA00022664"/>
    </source>
</evidence>
<keyword evidence="4" id="KW-0747">Spliceosome</keyword>
<reference evidence="7" key="1">
    <citation type="submission" date="2022-11" db="EMBL/GenBank/DDBJ databases">
        <authorList>
            <person name="Morgan W.R."/>
            <person name="Tartar A."/>
        </authorList>
    </citation>
    <scope>NUCLEOTIDE SEQUENCE</scope>
    <source>
        <strain evidence="7">ARSEF 373</strain>
    </source>
</reference>
<dbReference type="GO" id="GO:0071011">
    <property type="term" value="C:precatalytic spliceosome"/>
    <property type="evidence" value="ECO:0007669"/>
    <property type="project" value="TreeGrafter"/>
</dbReference>
<dbReference type="PANTHER" id="PTHR13296">
    <property type="entry name" value="BCAS2 PROTEIN"/>
    <property type="match status" value="1"/>
</dbReference>
<keyword evidence="3" id="KW-0507">mRNA processing</keyword>
<dbReference type="GO" id="GO:0000974">
    <property type="term" value="C:Prp19 complex"/>
    <property type="evidence" value="ECO:0007669"/>
    <property type="project" value="TreeGrafter"/>
</dbReference>
<proteinExistence type="inferred from homology"/>
<reference evidence="7" key="2">
    <citation type="journal article" date="2023" name="Microbiol Resour">
        <title>Decontamination and Annotation of the Draft Genome Sequence of the Oomycete Lagenidium giganteum ARSEF 373.</title>
        <authorList>
            <person name="Morgan W.R."/>
            <person name="Tartar A."/>
        </authorList>
    </citation>
    <scope>NUCLEOTIDE SEQUENCE</scope>
    <source>
        <strain evidence="7">ARSEF 373</strain>
    </source>
</reference>
<dbReference type="Pfam" id="PF05700">
    <property type="entry name" value="BCAS2"/>
    <property type="match status" value="1"/>
</dbReference>
<evidence type="ECO:0000256" key="5">
    <source>
        <dbReference type="ARBA" id="ARBA00023187"/>
    </source>
</evidence>
<comment type="caution">
    <text evidence="7">The sequence shown here is derived from an EMBL/GenBank/DDBJ whole genome shotgun (WGS) entry which is preliminary data.</text>
</comment>
<organism evidence="7 8">
    <name type="scientific">Lagenidium giganteum</name>
    <dbReference type="NCBI Taxonomy" id="4803"/>
    <lineage>
        <taxon>Eukaryota</taxon>
        <taxon>Sar</taxon>
        <taxon>Stramenopiles</taxon>
        <taxon>Oomycota</taxon>
        <taxon>Peronosporomycetes</taxon>
        <taxon>Pythiales</taxon>
        <taxon>Pythiaceae</taxon>
    </lineage>
</organism>
<dbReference type="GO" id="GO:0071013">
    <property type="term" value="C:catalytic step 2 spliceosome"/>
    <property type="evidence" value="ECO:0007669"/>
    <property type="project" value="TreeGrafter"/>
</dbReference>
<evidence type="ECO:0000256" key="6">
    <source>
        <dbReference type="ARBA" id="ARBA00023242"/>
    </source>
</evidence>
<dbReference type="PANTHER" id="PTHR13296:SF0">
    <property type="entry name" value="PRE-MRNA-SPLICING FACTOR SPF27"/>
    <property type="match status" value="1"/>
</dbReference>
<comment type="similarity">
    <text evidence="2">Belongs to the SPF27 family.</text>
</comment>
<keyword evidence="6" id="KW-0539">Nucleus</keyword>
<evidence type="ECO:0000256" key="2">
    <source>
        <dbReference type="ARBA" id="ARBA00010788"/>
    </source>
</evidence>
<keyword evidence="8" id="KW-1185">Reference proteome</keyword>
<name>A0AAV2ZCY6_9STRA</name>
<evidence type="ECO:0000313" key="8">
    <source>
        <dbReference type="Proteomes" id="UP001146120"/>
    </source>
</evidence>
<sequence length="223" mass="25553">MAETKMTTTTTTCPLLLENQAMIDALGYIDNEYNDLATQQVVQHLIRAEMTTFTPDTAAYLAFLPTPAPAFAHNPRLQKEMKRVGANVRLNAIDLNRYQVHEPTKQHAEDAAAWETAVRKLQTAVEHQNNRVMNLELQQQYGAKVWKVRTAVLDGLNAQNKRVLEETQKKSGEINTTRKQQQLLNLPKLQTYQRKYNDLVDKNDVIQRSCTYEEQQAKKAKVE</sequence>
<evidence type="ECO:0008006" key="9">
    <source>
        <dbReference type="Google" id="ProtNLM"/>
    </source>
</evidence>
<dbReference type="GO" id="GO:0008380">
    <property type="term" value="P:RNA splicing"/>
    <property type="evidence" value="ECO:0007669"/>
    <property type="project" value="UniProtKB-KW"/>
</dbReference>
<dbReference type="GO" id="GO:0006397">
    <property type="term" value="P:mRNA processing"/>
    <property type="evidence" value="ECO:0007669"/>
    <property type="project" value="UniProtKB-KW"/>
</dbReference>
<evidence type="ECO:0000313" key="7">
    <source>
        <dbReference type="EMBL" id="DBA03048.1"/>
    </source>
</evidence>
<comment type="subcellular location">
    <subcellularLocation>
        <location evidence="1">Nucleus</location>
    </subcellularLocation>
</comment>
<gene>
    <name evidence="7" type="ORF">N0F65_003236</name>
</gene>